<dbReference type="InterPro" id="IPR036259">
    <property type="entry name" value="MFS_trans_sf"/>
</dbReference>
<feature type="transmembrane region" description="Helical" evidence="7">
    <location>
        <begin position="173"/>
        <end position="192"/>
    </location>
</feature>
<dbReference type="GO" id="GO:0022857">
    <property type="term" value="F:transmembrane transporter activity"/>
    <property type="evidence" value="ECO:0007669"/>
    <property type="project" value="InterPro"/>
</dbReference>
<proteinExistence type="inferred from homology"/>
<dbReference type="Pfam" id="PF07690">
    <property type="entry name" value="MFS_1"/>
    <property type="match status" value="2"/>
</dbReference>
<name>A0A1H8V3F6_9ACTN</name>
<feature type="transmembrane region" description="Helical" evidence="7">
    <location>
        <begin position="355"/>
        <end position="380"/>
    </location>
</feature>
<accession>A0A1H8V3F6</accession>
<dbReference type="STRING" id="673521.SAMN05660991_03258"/>
<feature type="region of interest" description="Disordered" evidence="6">
    <location>
        <begin position="447"/>
        <end position="471"/>
    </location>
</feature>
<keyword evidence="3 7" id="KW-0812">Transmembrane</keyword>
<dbReference type="PANTHER" id="PTHR42718:SF48">
    <property type="entry name" value="CONSERVED TWO-DOMAIN MEMBRANE PROTEIN-RELATED"/>
    <property type="match status" value="1"/>
</dbReference>
<dbReference type="InterPro" id="IPR011701">
    <property type="entry name" value="MFS"/>
</dbReference>
<dbReference type="InterPro" id="IPR005829">
    <property type="entry name" value="Sugar_transporter_CS"/>
</dbReference>
<dbReference type="InterPro" id="IPR001958">
    <property type="entry name" value="Tet-R_TetA/multi-R_MdtG-like"/>
</dbReference>
<feature type="transmembrane region" description="Helical" evidence="7">
    <location>
        <begin position="113"/>
        <end position="133"/>
    </location>
</feature>
<evidence type="ECO:0000256" key="5">
    <source>
        <dbReference type="ARBA" id="ARBA00023136"/>
    </source>
</evidence>
<evidence type="ECO:0000256" key="4">
    <source>
        <dbReference type="ARBA" id="ARBA00022989"/>
    </source>
</evidence>
<feature type="transmembrane region" description="Helical" evidence="7">
    <location>
        <begin position="204"/>
        <end position="223"/>
    </location>
</feature>
<dbReference type="SUPFAM" id="SSF103473">
    <property type="entry name" value="MFS general substrate transporter"/>
    <property type="match status" value="1"/>
</dbReference>
<sequence length="471" mass="45282">MALRTRHRTADASPDAVVVAACLVTTLVPLGSTSVAVALPEIDAAFDAGVGGAVALVTAYLVVTAACQPIAGALGDGWGRRRSVLLGTAGFGVASLLAAAAPSVVVLGVLRCAQAACGALALVNAAAIVRTAVPDDRRGRAFGRVGAAATAAAAAGPLLGGGAVALLGWRGAFVVGAPVAVLGFVAASRGLPHEPRPDGPPPRFDAAGAVLLLLALGGGAALLGELPRLPLAVAAVGGVAAAGLATAFVRHELACPVPVLDVRVLRIRGVVTAGAAVATGNAALYTVVLAIPLLVGTTRAVWLLLPLLCASSIASLTGGRLSDRWGRRRPAVLGGLLMAGPAALLIGVQPAGDPVAAAALLTLCGAGLGLSMAAVQTAALEALPPARAGLAAGVWSTCRYLGSITGASLLGLLLSGDPGSGTGSGSGVFVLAAVAGALSTAAAAALPARPAAGSGSAEGREGDGGRGGDAQ</sequence>
<evidence type="ECO:0000256" key="1">
    <source>
        <dbReference type="ARBA" id="ARBA00004651"/>
    </source>
</evidence>
<feature type="transmembrane region" description="Helical" evidence="7">
    <location>
        <begin position="426"/>
        <end position="446"/>
    </location>
</feature>
<feature type="domain" description="Major facilitator superfamily (MFS) profile" evidence="8">
    <location>
        <begin position="17"/>
        <end position="451"/>
    </location>
</feature>
<comment type="similarity">
    <text evidence="2">Belongs to the major facilitator superfamily. TCR/Tet family.</text>
</comment>
<dbReference type="GO" id="GO:0005886">
    <property type="term" value="C:plasma membrane"/>
    <property type="evidence" value="ECO:0007669"/>
    <property type="project" value="UniProtKB-SubCell"/>
</dbReference>
<dbReference type="PANTHER" id="PTHR42718">
    <property type="entry name" value="MAJOR FACILITATOR SUPERFAMILY MULTIDRUG TRANSPORTER MFSC"/>
    <property type="match status" value="1"/>
</dbReference>
<dbReference type="PROSITE" id="PS00216">
    <property type="entry name" value="SUGAR_TRANSPORT_1"/>
    <property type="match status" value="1"/>
</dbReference>
<dbReference type="Proteomes" id="UP000198960">
    <property type="component" value="Unassembled WGS sequence"/>
</dbReference>
<feature type="transmembrane region" description="Helical" evidence="7">
    <location>
        <begin position="300"/>
        <end position="319"/>
    </location>
</feature>
<evidence type="ECO:0000256" key="3">
    <source>
        <dbReference type="ARBA" id="ARBA00022692"/>
    </source>
</evidence>
<protein>
    <submittedName>
        <fullName evidence="9">MFS transporter, DHA2 family, methylenomycin A resistance protein</fullName>
    </submittedName>
</protein>
<evidence type="ECO:0000256" key="2">
    <source>
        <dbReference type="ARBA" id="ARBA00007520"/>
    </source>
</evidence>
<keyword evidence="4 7" id="KW-1133">Transmembrane helix</keyword>
<feature type="transmembrane region" description="Helical" evidence="7">
    <location>
        <begin position="145"/>
        <end position="167"/>
    </location>
</feature>
<evidence type="ECO:0000259" key="8">
    <source>
        <dbReference type="PROSITE" id="PS50850"/>
    </source>
</evidence>
<evidence type="ECO:0000256" key="6">
    <source>
        <dbReference type="SAM" id="MobiDB-lite"/>
    </source>
</evidence>
<dbReference type="PROSITE" id="PS50850">
    <property type="entry name" value="MFS"/>
    <property type="match status" value="1"/>
</dbReference>
<feature type="compositionally biased region" description="Low complexity" evidence="6">
    <location>
        <begin position="447"/>
        <end position="457"/>
    </location>
</feature>
<reference evidence="10" key="1">
    <citation type="submission" date="2016-10" db="EMBL/GenBank/DDBJ databases">
        <authorList>
            <person name="Varghese N."/>
            <person name="Submissions S."/>
        </authorList>
    </citation>
    <scope>NUCLEOTIDE SEQUENCE [LARGE SCALE GENOMIC DNA]</scope>
    <source>
        <strain evidence="10">DSM 45413</strain>
    </source>
</reference>
<feature type="transmembrane region" description="Helical" evidence="7">
    <location>
        <begin position="392"/>
        <end position="414"/>
    </location>
</feature>
<dbReference type="InterPro" id="IPR020846">
    <property type="entry name" value="MFS_dom"/>
</dbReference>
<feature type="transmembrane region" description="Helical" evidence="7">
    <location>
        <begin position="83"/>
        <end position="107"/>
    </location>
</feature>
<organism evidence="9 10">
    <name type="scientific">Trujillonella endophytica</name>
    <dbReference type="NCBI Taxonomy" id="673521"/>
    <lineage>
        <taxon>Bacteria</taxon>
        <taxon>Bacillati</taxon>
        <taxon>Actinomycetota</taxon>
        <taxon>Actinomycetes</taxon>
        <taxon>Geodermatophilales</taxon>
        <taxon>Geodermatophilaceae</taxon>
        <taxon>Trujillonella</taxon>
    </lineage>
</organism>
<evidence type="ECO:0000256" key="7">
    <source>
        <dbReference type="SAM" id="Phobius"/>
    </source>
</evidence>
<evidence type="ECO:0000313" key="9">
    <source>
        <dbReference type="EMBL" id="SEP09959.1"/>
    </source>
</evidence>
<dbReference type="EMBL" id="FOEE01000010">
    <property type="protein sequence ID" value="SEP09959.1"/>
    <property type="molecule type" value="Genomic_DNA"/>
</dbReference>
<dbReference type="Gene3D" id="1.20.1250.20">
    <property type="entry name" value="MFS general substrate transporter like domains"/>
    <property type="match status" value="1"/>
</dbReference>
<keyword evidence="10" id="KW-1185">Reference proteome</keyword>
<feature type="transmembrane region" description="Helical" evidence="7">
    <location>
        <begin position="331"/>
        <end position="349"/>
    </location>
</feature>
<feature type="transmembrane region" description="Helical" evidence="7">
    <location>
        <begin position="229"/>
        <end position="249"/>
    </location>
</feature>
<dbReference type="AlphaFoldDB" id="A0A1H8V3F6"/>
<feature type="transmembrane region" description="Helical" evidence="7">
    <location>
        <begin position="48"/>
        <end position="71"/>
    </location>
</feature>
<feature type="transmembrane region" description="Helical" evidence="7">
    <location>
        <begin position="270"/>
        <end position="294"/>
    </location>
</feature>
<evidence type="ECO:0000313" key="10">
    <source>
        <dbReference type="Proteomes" id="UP000198960"/>
    </source>
</evidence>
<keyword evidence="5 7" id="KW-0472">Membrane</keyword>
<gene>
    <name evidence="9" type="ORF">SAMN05660991_03258</name>
</gene>
<dbReference type="PRINTS" id="PR01035">
    <property type="entry name" value="TCRTETA"/>
</dbReference>
<comment type="subcellular location">
    <subcellularLocation>
        <location evidence="1">Cell membrane</location>
        <topology evidence="1">Multi-pass membrane protein</topology>
    </subcellularLocation>
</comment>
<feature type="compositionally biased region" description="Basic and acidic residues" evidence="6">
    <location>
        <begin position="458"/>
        <end position="471"/>
    </location>
</feature>